<dbReference type="Proteomes" id="UP000054843">
    <property type="component" value="Unassembled WGS sequence"/>
</dbReference>
<comment type="caution">
    <text evidence="2">The sequence shown here is derived from an EMBL/GenBank/DDBJ whole genome shotgun (WGS) entry which is preliminary data.</text>
</comment>
<keyword evidence="1" id="KW-1133">Transmembrane helix</keyword>
<feature type="transmembrane region" description="Helical" evidence="1">
    <location>
        <begin position="18"/>
        <end position="35"/>
    </location>
</feature>
<reference evidence="2 3" key="1">
    <citation type="submission" date="2015-01" db="EMBL/GenBank/DDBJ databases">
        <title>Evolution of Trichinella species and genotypes.</title>
        <authorList>
            <person name="Korhonen P.K."/>
            <person name="Edoardo P."/>
            <person name="Giuseppe L.R."/>
            <person name="Gasser R.B."/>
        </authorList>
    </citation>
    <scope>NUCLEOTIDE SEQUENCE [LARGE SCALE GENOMIC DNA]</scope>
    <source>
        <strain evidence="2">ISS1980</strain>
    </source>
</reference>
<gene>
    <name evidence="2" type="ORF">T10_11792</name>
</gene>
<dbReference type="AlphaFoldDB" id="A0A0V1MLN7"/>
<evidence type="ECO:0000256" key="1">
    <source>
        <dbReference type="SAM" id="Phobius"/>
    </source>
</evidence>
<sequence>MVKGIHTRLRFIVKQNDIWFFFVIYTYCIIVVHGGQQQDALLSFRDVAHKSELPIEAKQ</sequence>
<keyword evidence="1" id="KW-0812">Transmembrane</keyword>
<accession>A0A0V1MLN7</accession>
<evidence type="ECO:0000313" key="2">
    <source>
        <dbReference type="EMBL" id="KRZ72479.1"/>
    </source>
</evidence>
<keyword evidence="1" id="KW-0472">Membrane</keyword>
<name>A0A0V1MLN7_9BILA</name>
<keyword evidence="3" id="KW-1185">Reference proteome</keyword>
<protein>
    <submittedName>
        <fullName evidence="2">Uncharacterized protein</fullName>
    </submittedName>
</protein>
<dbReference type="EMBL" id="JYDO01000078">
    <property type="protein sequence ID" value="KRZ72479.1"/>
    <property type="molecule type" value="Genomic_DNA"/>
</dbReference>
<evidence type="ECO:0000313" key="3">
    <source>
        <dbReference type="Proteomes" id="UP000054843"/>
    </source>
</evidence>
<organism evidence="2 3">
    <name type="scientific">Trichinella papuae</name>
    <dbReference type="NCBI Taxonomy" id="268474"/>
    <lineage>
        <taxon>Eukaryota</taxon>
        <taxon>Metazoa</taxon>
        <taxon>Ecdysozoa</taxon>
        <taxon>Nematoda</taxon>
        <taxon>Enoplea</taxon>
        <taxon>Dorylaimia</taxon>
        <taxon>Trichinellida</taxon>
        <taxon>Trichinellidae</taxon>
        <taxon>Trichinella</taxon>
    </lineage>
</organism>
<proteinExistence type="predicted"/>